<accession>A0ACB8UR68</accession>
<dbReference type="EMBL" id="JALBCA010000091">
    <property type="protein sequence ID" value="KAI2383403.1"/>
    <property type="molecule type" value="Genomic_DNA"/>
</dbReference>
<name>A0ACB8UR68_9EURO</name>
<evidence type="ECO:0000313" key="1">
    <source>
        <dbReference type="EMBL" id="KAI2383403.1"/>
    </source>
</evidence>
<sequence length="565" mass="63452">MATNETMATSSHNTTVLGYAWGITEGRLEFARNQLPGHPAAASLSFIFVAILIGVIYIAIASYSHLSAFPGPRWAAFTRLWLCKTIASGDSARRFVEINQKYGSLARVGPNHLITDDPEFTRKILAARSHYTRGPWFDSIRIDPRTPNIVSERHPGKHNHLRHQMSGGYAGKEIEGLEDAIDERITDFVNRIEQRWLSEDSETKVFDIARRIQFLAVDTITHLCFGKPLGCIKTDTDMFNFLSTIETQLPIVQHFSVILEFNTLLLWMAGIPLIRKLILPSASDKTGVGVIMGITHSVVEERLKPNSTPKKDMLASFMKHGLSPSEVETEISISLVAGSDTTATSIRATLLAIISNPRVYSRLVQEIDEAESNGNISSPIRDQEARRLPYLQACIKEGLRRFPPITQLRERMVPAGGDIYNGKHIPEGTFIGLNAWGVQLNPVFGDDPQVFRPERWLIDDEERLQAMSRVQELIFGHGTTRCLGIPIATMNLNKIFPEVGVIHTQFEKYVQIADPSTLQLLRRFDISVINNTKPWTSICYGIFFQKDFNVRISQRKGVSNRQGSK</sequence>
<organism evidence="1">
    <name type="scientific">Ophidiomyces ophidiicola</name>
    <dbReference type="NCBI Taxonomy" id="1387563"/>
    <lineage>
        <taxon>Eukaryota</taxon>
        <taxon>Fungi</taxon>
        <taxon>Dikarya</taxon>
        <taxon>Ascomycota</taxon>
        <taxon>Pezizomycotina</taxon>
        <taxon>Eurotiomycetes</taxon>
        <taxon>Eurotiomycetidae</taxon>
        <taxon>Onygenales</taxon>
        <taxon>Onygenaceae</taxon>
        <taxon>Ophidiomyces</taxon>
    </lineage>
</organism>
<proteinExistence type="predicted"/>
<reference evidence="1" key="1">
    <citation type="journal article" date="2022" name="bioRxiv">
        <title>Population genetic analysis of Ophidiomyces ophidiicola, the causative agent of snake fungal disease, indicates recent introductions to the USA.</title>
        <authorList>
            <person name="Ladner J.T."/>
            <person name="Palmer J.M."/>
            <person name="Ettinger C.L."/>
            <person name="Stajich J.E."/>
            <person name="Farrell T.M."/>
            <person name="Glorioso B.M."/>
            <person name="Lawson B."/>
            <person name="Price S.J."/>
            <person name="Stengle A.G."/>
            <person name="Grear D.A."/>
            <person name="Lorch J.M."/>
        </authorList>
    </citation>
    <scope>NUCLEOTIDE SEQUENCE</scope>
    <source>
        <strain evidence="1">NWHC 24266-5</strain>
    </source>
</reference>
<gene>
    <name evidence="1" type="ORF">LOY88_005297</name>
</gene>
<comment type="caution">
    <text evidence="1">The sequence shown here is derived from an EMBL/GenBank/DDBJ whole genome shotgun (WGS) entry which is preliminary data.</text>
</comment>
<protein>
    <submittedName>
        <fullName evidence="1">Uncharacterized protein</fullName>
    </submittedName>
</protein>